<comment type="caution">
    <text evidence="5">The sequence shown here is derived from an EMBL/GenBank/DDBJ whole genome shotgun (WGS) entry which is preliminary data.</text>
</comment>
<proteinExistence type="inferred from homology"/>
<evidence type="ECO:0000313" key="5">
    <source>
        <dbReference type="EMBL" id="TCG12009.1"/>
    </source>
</evidence>
<dbReference type="EMBL" id="PSZO01000001">
    <property type="protein sequence ID" value="TCG12009.1"/>
    <property type="molecule type" value="Genomic_DNA"/>
</dbReference>
<evidence type="ECO:0000256" key="1">
    <source>
        <dbReference type="ARBA" id="ARBA00007228"/>
    </source>
</evidence>
<protein>
    <submittedName>
        <fullName evidence="5">rRNA methyltransferase</fullName>
    </submittedName>
</protein>
<name>A0A4R0XY70_9MOLU</name>
<keyword evidence="2 5" id="KW-0489">Methyltransferase</keyword>
<reference evidence="5 6" key="1">
    <citation type="submission" date="2018-02" db="EMBL/GenBank/DDBJ databases">
        <title>Mycoplasma marinum and Mycoplasma todarodis sp. nov., moderately halophilic and psychrotolerant mycoplasmas isolated from cephalopods.</title>
        <authorList>
            <person name="Viver T."/>
        </authorList>
    </citation>
    <scope>NUCLEOTIDE SEQUENCE [LARGE SCALE GENOMIC DNA]</scope>
    <source>
        <strain evidence="5 6">PE</strain>
    </source>
</reference>
<dbReference type="PANTHER" id="PTHR43191:SF2">
    <property type="entry name" value="RRNA METHYLTRANSFERASE 3, MITOCHONDRIAL"/>
    <property type="match status" value="1"/>
</dbReference>
<evidence type="ECO:0000313" key="6">
    <source>
        <dbReference type="Proteomes" id="UP000294192"/>
    </source>
</evidence>
<evidence type="ECO:0000256" key="2">
    <source>
        <dbReference type="ARBA" id="ARBA00022603"/>
    </source>
</evidence>
<dbReference type="InterPro" id="IPR051259">
    <property type="entry name" value="rRNA_Methyltransferase"/>
</dbReference>
<comment type="similarity">
    <text evidence="1">Belongs to the class IV-like SAM-binding methyltransferase superfamily. RNA methyltransferase TrmH family.</text>
</comment>
<sequence length="231" mass="25366">MREIIKSLDNSRVKQWAKLLTKKARKSTGLFLVEGHNIVAEATAAGNVREYITTDEKLEGILVSQQVMKKITGAVTPQSIVAVCEKPKEKELGSRVLVLRNVQDPGNAGTLIRTAKAFNFTDVIIQGVDPFSDKSLRSSQGSIFKLNLIHTKDALSYLKDHQIISSILDKEAITYNEFKPTGKFALVLGNEGQGIDQEMIDASDAKVYIPIDFESLNVAIAGGILMNEYKG</sequence>
<dbReference type="GO" id="GO:0006396">
    <property type="term" value="P:RNA processing"/>
    <property type="evidence" value="ECO:0007669"/>
    <property type="project" value="InterPro"/>
</dbReference>
<dbReference type="GO" id="GO:0005737">
    <property type="term" value="C:cytoplasm"/>
    <property type="evidence" value="ECO:0007669"/>
    <property type="project" value="UniProtKB-ARBA"/>
</dbReference>
<dbReference type="Pfam" id="PF22435">
    <property type="entry name" value="MRM3-like_sub_bind"/>
    <property type="match status" value="1"/>
</dbReference>
<accession>A0A4R0XY70</accession>
<dbReference type="GO" id="GO:0008173">
    <property type="term" value="F:RNA methyltransferase activity"/>
    <property type="evidence" value="ECO:0007669"/>
    <property type="project" value="InterPro"/>
</dbReference>
<dbReference type="InterPro" id="IPR029064">
    <property type="entry name" value="Ribosomal_eL30-like_sf"/>
</dbReference>
<dbReference type="Gene3D" id="3.30.1330.30">
    <property type="match status" value="1"/>
</dbReference>
<keyword evidence="6" id="KW-1185">Reference proteome</keyword>
<dbReference type="OrthoDB" id="9794400at2"/>
<dbReference type="SMART" id="SM00967">
    <property type="entry name" value="SpoU_sub_bind"/>
    <property type="match status" value="1"/>
</dbReference>
<dbReference type="InterPro" id="IPR029028">
    <property type="entry name" value="Alpha/beta_knot_MTases"/>
</dbReference>
<feature type="domain" description="RNA 2-O ribose methyltransferase substrate binding" evidence="4">
    <location>
        <begin position="32"/>
        <end position="90"/>
    </location>
</feature>
<dbReference type="SUPFAM" id="SSF55315">
    <property type="entry name" value="L30e-like"/>
    <property type="match status" value="1"/>
</dbReference>
<dbReference type="CDD" id="cd18095">
    <property type="entry name" value="SpoU-like_rRNA-MTase"/>
    <property type="match status" value="1"/>
</dbReference>
<dbReference type="Proteomes" id="UP000294192">
    <property type="component" value="Unassembled WGS sequence"/>
</dbReference>
<gene>
    <name evidence="5" type="ORF">C4B24_00145</name>
</gene>
<dbReference type="InterPro" id="IPR053888">
    <property type="entry name" value="MRM3-like_sub_bind"/>
</dbReference>
<evidence type="ECO:0000256" key="3">
    <source>
        <dbReference type="ARBA" id="ARBA00022679"/>
    </source>
</evidence>
<keyword evidence="3 5" id="KW-0808">Transferase</keyword>
<dbReference type="SUPFAM" id="SSF75217">
    <property type="entry name" value="alpha/beta knot"/>
    <property type="match status" value="1"/>
</dbReference>
<dbReference type="InterPro" id="IPR029026">
    <property type="entry name" value="tRNA_m1G_MTases_N"/>
</dbReference>
<organism evidence="5 6">
    <name type="scientific">Mycoplasma marinum</name>
    <dbReference type="NCBI Taxonomy" id="1937190"/>
    <lineage>
        <taxon>Bacteria</taxon>
        <taxon>Bacillati</taxon>
        <taxon>Mycoplasmatota</taxon>
        <taxon>Mollicutes</taxon>
        <taxon>Mycoplasmataceae</taxon>
        <taxon>Mycoplasma</taxon>
    </lineage>
</organism>
<dbReference type="Gene3D" id="3.40.1280.10">
    <property type="match status" value="1"/>
</dbReference>
<dbReference type="GO" id="GO:0032259">
    <property type="term" value="P:methylation"/>
    <property type="evidence" value="ECO:0007669"/>
    <property type="project" value="UniProtKB-KW"/>
</dbReference>
<dbReference type="PANTHER" id="PTHR43191">
    <property type="entry name" value="RRNA METHYLTRANSFERASE 3"/>
    <property type="match status" value="1"/>
</dbReference>
<dbReference type="InterPro" id="IPR001537">
    <property type="entry name" value="SpoU_MeTrfase"/>
</dbReference>
<dbReference type="GO" id="GO:0003723">
    <property type="term" value="F:RNA binding"/>
    <property type="evidence" value="ECO:0007669"/>
    <property type="project" value="InterPro"/>
</dbReference>
<dbReference type="RefSeq" id="WP_131598214.1">
    <property type="nucleotide sequence ID" value="NZ_CBDBYK010000003.1"/>
</dbReference>
<dbReference type="Pfam" id="PF00588">
    <property type="entry name" value="SpoU_methylase"/>
    <property type="match status" value="1"/>
</dbReference>
<evidence type="ECO:0000259" key="4">
    <source>
        <dbReference type="SMART" id="SM00967"/>
    </source>
</evidence>
<dbReference type="InterPro" id="IPR013123">
    <property type="entry name" value="SpoU_subst-bd"/>
</dbReference>
<dbReference type="AlphaFoldDB" id="A0A4R0XY70"/>